<comment type="catalytic activity">
    <reaction evidence="14">
        <text>N(1)-acetylspermidine + O2 + H2O = 3-acetamidopropanal + putrescine + H2O2</text>
        <dbReference type="Rhea" id="RHEA:25812"/>
        <dbReference type="ChEBI" id="CHEBI:15377"/>
        <dbReference type="ChEBI" id="CHEBI:15379"/>
        <dbReference type="ChEBI" id="CHEBI:16240"/>
        <dbReference type="ChEBI" id="CHEBI:30322"/>
        <dbReference type="ChEBI" id="CHEBI:58324"/>
        <dbReference type="ChEBI" id="CHEBI:326268"/>
        <dbReference type="EC" id="1.5.3.13"/>
    </reaction>
</comment>
<reference evidence="21 22" key="1">
    <citation type="journal article" date="2018" name="Nat. Ecol. Evol.">
        <title>Shark genomes provide insights into elasmobranch evolution and the origin of vertebrates.</title>
        <authorList>
            <person name="Hara Y"/>
            <person name="Yamaguchi K"/>
            <person name="Onimaru K"/>
            <person name="Kadota M"/>
            <person name="Koyanagi M"/>
            <person name="Keeley SD"/>
            <person name="Tatsumi K"/>
            <person name="Tanaka K"/>
            <person name="Motone F"/>
            <person name="Kageyama Y"/>
            <person name="Nozu R"/>
            <person name="Adachi N"/>
            <person name="Nishimura O"/>
            <person name="Nakagawa R"/>
            <person name="Tanegashima C"/>
            <person name="Kiyatake I"/>
            <person name="Matsumoto R"/>
            <person name="Murakumo K"/>
            <person name="Nishida K"/>
            <person name="Terakita A"/>
            <person name="Kuratani S"/>
            <person name="Sato K"/>
            <person name="Hyodo S Kuraku.S."/>
        </authorList>
    </citation>
    <scope>NUCLEOTIDE SEQUENCE [LARGE SCALE GENOMIC DNA]</scope>
</reference>
<evidence type="ECO:0000256" key="14">
    <source>
        <dbReference type="ARBA" id="ARBA00052731"/>
    </source>
</evidence>
<evidence type="ECO:0000259" key="20">
    <source>
        <dbReference type="Pfam" id="PF01593"/>
    </source>
</evidence>
<evidence type="ECO:0000256" key="10">
    <source>
        <dbReference type="ARBA" id="ARBA00023002"/>
    </source>
</evidence>
<dbReference type="EC" id="1.5.3.13" evidence="16"/>
<evidence type="ECO:0000256" key="18">
    <source>
        <dbReference type="ARBA" id="ARBA00083091"/>
    </source>
</evidence>
<comment type="similarity">
    <text evidence="4">Belongs to the flavin monoamine oxidase family.</text>
</comment>
<organism evidence="21 22">
    <name type="scientific">Chiloscyllium punctatum</name>
    <name type="common">Brownbanded bambooshark</name>
    <name type="synonym">Hemiscyllium punctatum</name>
    <dbReference type="NCBI Taxonomy" id="137246"/>
    <lineage>
        <taxon>Eukaryota</taxon>
        <taxon>Metazoa</taxon>
        <taxon>Chordata</taxon>
        <taxon>Craniata</taxon>
        <taxon>Vertebrata</taxon>
        <taxon>Chondrichthyes</taxon>
        <taxon>Elasmobranchii</taxon>
        <taxon>Galeomorphii</taxon>
        <taxon>Galeoidea</taxon>
        <taxon>Orectolobiformes</taxon>
        <taxon>Hemiscylliidae</taxon>
        <taxon>Chiloscyllium</taxon>
    </lineage>
</organism>
<dbReference type="OrthoDB" id="2019015at2759"/>
<evidence type="ECO:0000256" key="12">
    <source>
        <dbReference type="ARBA" id="ARBA00050537"/>
    </source>
</evidence>
<keyword evidence="7" id="KW-0285">Flavoprotein</keyword>
<comment type="cofactor">
    <cofactor evidence="1">
        <name>FAD</name>
        <dbReference type="ChEBI" id="CHEBI:57692"/>
    </cofactor>
</comment>
<evidence type="ECO:0000256" key="13">
    <source>
        <dbReference type="ARBA" id="ARBA00052165"/>
    </source>
</evidence>
<dbReference type="Pfam" id="PF01593">
    <property type="entry name" value="Amino_oxidase"/>
    <property type="match status" value="1"/>
</dbReference>
<keyword evidence="10" id="KW-0560">Oxidoreductase</keyword>
<comment type="pathway">
    <text evidence="15">Amine and polyamine metabolism; spermine metabolism.</text>
</comment>
<evidence type="ECO:0000256" key="9">
    <source>
        <dbReference type="ARBA" id="ARBA00022990"/>
    </source>
</evidence>
<dbReference type="STRING" id="137246.A0A401T715"/>
<evidence type="ECO:0000313" key="22">
    <source>
        <dbReference type="Proteomes" id="UP000287033"/>
    </source>
</evidence>
<evidence type="ECO:0000256" key="15">
    <source>
        <dbReference type="ARBA" id="ARBA00060580"/>
    </source>
</evidence>
<dbReference type="GO" id="GO:0005777">
    <property type="term" value="C:peroxisome"/>
    <property type="evidence" value="ECO:0007669"/>
    <property type="project" value="UniProtKB-SubCell"/>
</dbReference>
<keyword evidence="11" id="KW-0576">Peroxisome</keyword>
<evidence type="ECO:0000256" key="8">
    <source>
        <dbReference type="ARBA" id="ARBA00022827"/>
    </source>
</evidence>
<evidence type="ECO:0000256" key="6">
    <source>
        <dbReference type="ARBA" id="ARBA00022490"/>
    </source>
</evidence>
<comment type="catalytic activity">
    <reaction evidence="12">
        <text>N(1)-acetylspermine + O2 + H2O = 3-acetamidopropanal + spermidine + H2O2</text>
        <dbReference type="Rhea" id="RHEA:25800"/>
        <dbReference type="ChEBI" id="CHEBI:15377"/>
        <dbReference type="ChEBI" id="CHEBI:15379"/>
        <dbReference type="ChEBI" id="CHEBI:16240"/>
        <dbReference type="ChEBI" id="CHEBI:30322"/>
        <dbReference type="ChEBI" id="CHEBI:57834"/>
        <dbReference type="ChEBI" id="CHEBI:58101"/>
        <dbReference type="EC" id="1.5.3.13"/>
    </reaction>
</comment>
<dbReference type="InterPro" id="IPR002937">
    <property type="entry name" value="Amino_oxidase"/>
</dbReference>
<dbReference type="GO" id="GO:0046208">
    <property type="term" value="P:spermine catabolic process"/>
    <property type="evidence" value="ECO:0007669"/>
    <property type="project" value="TreeGrafter"/>
</dbReference>
<evidence type="ECO:0000256" key="19">
    <source>
        <dbReference type="SAM" id="MobiDB-lite"/>
    </source>
</evidence>
<feature type="compositionally biased region" description="Basic and acidic residues" evidence="19">
    <location>
        <begin position="35"/>
        <end position="50"/>
    </location>
</feature>
<dbReference type="PANTHER" id="PTHR10742:SF416">
    <property type="entry name" value="SPERMINE OXIDASE"/>
    <property type="match status" value="1"/>
</dbReference>
<evidence type="ECO:0000256" key="11">
    <source>
        <dbReference type="ARBA" id="ARBA00023140"/>
    </source>
</evidence>
<comment type="caution">
    <text evidence="21">The sequence shown here is derived from an EMBL/GenBank/DDBJ whole genome shotgun (WGS) entry which is preliminary data.</text>
</comment>
<dbReference type="SUPFAM" id="SSF54373">
    <property type="entry name" value="FAD-linked reductases, C-terminal domain"/>
    <property type="match status" value="1"/>
</dbReference>
<feature type="region of interest" description="Disordered" evidence="19">
    <location>
        <begin position="1"/>
        <end position="102"/>
    </location>
</feature>
<dbReference type="InterPro" id="IPR036188">
    <property type="entry name" value="FAD/NAD-bd_sf"/>
</dbReference>
<dbReference type="PANTHER" id="PTHR10742">
    <property type="entry name" value="FLAVIN MONOAMINE OXIDASE"/>
    <property type="match status" value="1"/>
</dbReference>
<evidence type="ECO:0000256" key="2">
    <source>
        <dbReference type="ARBA" id="ARBA00004275"/>
    </source>
</evidence>
<evidence type="ECO:0000256" key="16">
    <source>
        <dbReference type="ARBA" id="ARBA00066690"/>
    </source>
</evidence>
<evidence type="ECO:0000256" key="1">
    <source>
        <dbReference type="ARBA" id="ARBA00001974"/>
    </source>
</evidence>
<comment type="catalytic activity">
    <reaction evidence="13">
        <text>N(1),N(12)-diacetylspermine + O2 + H2O = 3-acetamidopropanal + N(1)-acetylspermidine + H2O2</text>
        <dbReference type="Rhea" id="RHEA:25868"/>
        <dbReference type="ChEBI" id="CHEBI:15377"/>
        <dbReference type="ChEBI" id="CHEBI:15379"/>
        <dbReference type="ChEBI" id="CHEBI:16240"/>
        <dbReference type="ChEBI" id="CHEBI:30322"/>
        <dbReference type="ChEBI" id="CHEBI:58324"/>
        <dbReference type="ChEBI" id="CHEBI:58550"/>
        <dbReference type="EC" id="1.5.3.13"/>
    </reaction>
</comment>
<proteinExistence type="inferred from homology"/>
<gene>
    <name evidence="21" type="ORF">chiPu_0016970</name>
</gene>
<keyword evidence="22" id="KW-1185">Reference proteome</keyword>
<keyword evidence="6" id="KW-0963">Cytoplasm</keyword>
<accession>A0A401T715</accession>
<evidence type="ECO:0000256" key="17">
    <source>
        <dbReference type="ARBA" id="ARBA00073790"/>
    </source>
</evidence>
<dbReference type="InterPro" id="IPR050281">
    <property type="entry name" value="Flavin_monoamine_oxidase"/>
</dbReference>
<feature type="domain" description="Amine oxidase" evidence="20">
    <location>
        <begin position="114"/>
        <end position="607"/>
    </location>
</feature>
<evidence type="ECO:0000256" key="7">
    <source>
        <dbReference type="ARBA" id="ARBA00022630"/>
    </source>
</evidence>
<dbReference type="FunFam" id="3.90.660.10:FF:000008">
    <property type="entry name" value="Spermine oxidase"/>
    <property type="match status" value="1"/>
</dbReference>
<evidence type="ECO:0000313" key="21">
    <source>
        <dbReference type="EMBL" id="GCC38456.1"/>
    </source>
</evidence>
<evidence type="ECO:0000256" key="3">
    <source>
        <dbReference type="ARBA" id="ARBA00004496"/>
    </source>
</evidence>
<dbReference type="Gene3D" id="3.50.50.60">
    <property type="entry name" value="FAD/NAD(P)-binding domain"/>
    <property type="match status" value="1"/>
</dbReference>
<name>A0A401T715_CHIPU</name>
<evidence type="ECO:0000256" key="5">
    <source>
        <dbReference type="ARBA" id="ARBA00011245"/>
    </source>
</evidence>
<keyword evidence="8" id="KW-0274">FAD</keyword>
<protein>
    <recommendedName>
        <fullName evidence="17">Peroxisomal N(1)-acetyl-spermine/spermidine oxidase</fullName>
        <ecNumber evidence="16">1.5.3.13</ecNumber>
    </recommendedName>
    <alternativeName>
        <fullName evidence="18">Polyamine oxidase</fullName>
    </alternativeName>
</protein>
<evidence type="ECO:0000256" key="4">
    <source>
        <dbReference type="ARBA" id="ARBA00005995"/>
    </source>
</evidence>
<keyword evidence="9" id="KW-0007">Acetylation</keyword>
<dbReference type="AlphaFoldDB" id="A0A401T715"/>
<dbReference type="EMBL" id="BEZZ01001188">
    <property type="protein sequence ID" value="GCC38456.1"/>
    <property type="molecule type" value="Genomic_DNA"/>
</dbReference>
<comment type="subcellular location">
    <subcellularLocation>
        <location evidence="3">Cytoplasm</location>
    </subcellularLocation>
    <subcellularLocation>
        <location evidence="2">Peroxisome</location>
    </subcellularLocation>
</comment>
<dbReference type="Proteomes" id="UP000287033">
    <property type="component" value="Unassembled WGS sequence"/>
</dbReference>
<comment type="subunit">
    <text evidence="5">Monomer.</text>
</comment>
<sequence>MKLTQWRRSAPAPSCRQGLAGSFWVSPDQLQNRRRQGERERERGEREERNAGQAEAHGRGSAGDSVLRAEDRGKKKSLGGMQSCEISSDSADDPLSSGSQRKRQPRIVVIGAGLAGLSATKKLLANGFTDIVILEASERIGGRVQSVKLGCATFDLGATWIHGAHGNPIYQLAEDHGLLEETTDRERSIGRISLYSRNGVAHYCTSSGQRIPKDVVEEFSDVYNEVYNLTQEFFQRGRPVGEESQNSVGVFTRSGVRKRLKADTEDTGITKELKLAMLQQFLKVESCESSCHSMDEVSLSEFGEWTEIPGAHHVIPSGFINIVEILAREIPKSVIQLNKPVKYIHWNHSVSKEIQLISTSFPSHNLDSQEEEGYQVYVECEDCELIPADHVIVTMSLGVLKKYHETMFHPRLPEEKVSAIQMLGISTTDKIFLEFEEPFWSPECNSIQFVWEDDAENESLAYPEELWYKKICSFDVLYPPERYGHVLSGWICGEEALIMERYDDEMVAETCTELLRKFTGNPHIPKPRRILRSGWGSNPYIHGSYSYTRVGSTGADVEKLAKPLPYPKSTKVAPMQVLFAGEATHRKYYSTTHGALLSGEREAARLIEMYQDLYQGKGTRFDN</sequence>
<dbReference type="OMA" id="CITGCHS"/>
<dbReference type="GO" id="GO:0052903">
    <property type="term" value="F:N(1)-acetylpolyamine oxidase (3-acetamidopropanal-forming) activity"/>
    <property type="evidence" value="ECO:0007669"/>
    <property type="project" value="UniProtKB-EC"/>
</dbReference>
<dbReference type="Gene3D" id="3.90.660.10">
    <property type="match status" value="1"/>
</dbReference>
<dbReference type="SUPFAM" id="SSF51905">
    <property type="entry name" value="FAD/NAD(P)-binding domain"/>
    <property type="match status" value="1"/>
</dbReference>